<protein>
    <submittedName>
        <fullName evidence="2">Uncharacterized protein</fullName>
    </submittedName>
</protein>
<evidence type="ECO:0000256" key="1">
    <source>
        <dbReference type="SAM" id="MobiDB-lite"/>
    </source>
</evidence>
<gene>
    <name evidence="2" type="ORF">LSCM1_07333</name>
</gene>
<organism evidence="2 3">
    <name type="scientific">Leishmania martiniquensis</name>
    <dbReference type="NCBI Taxonomy" id="1580590"/>
    <lineage>
        <taxon>Eukaryota</taxon>
        <taxon>Discoba</taxon>
        <taxon>Euglenozoa</taxon>
        <taxon>Kinetoplastea</taxon>
        <taxon>Metakinetoplastina</taxon>
        <taxon>Trypanosomatida</taxon>
        <taxon>Trypanosomatidae</taxon>
        <taxon>Leishmaniinae</taxon>
        <taxon>Leishmania</taxon>
    </lineage>
</organism>
<comment type="caution">
    <text evidence="2">The sequence shown here is derived from an EMBL/GenBank/DDBJ whole genome shotgun (WGS) entry which is preliminary data.</text>
</comment>
<name>A0A836HRF6_9TRYP</name>
<dbReference type="GeneID" id="92517220"/>
<sequence>MESAVDSLHNQIRRIQAELLRLGWHKHTGDRIAFPSTPVANLASASDPLDGSPVETIQSSLEATERRAGGRATEALRPPKSVARAPPTPALPEVLGEHDVNRAFSEGDKSCRTSPLTACGGADGLRRADLQSSHRYHGNTARAVALPTHCGGGGTSRAAEPQMFVRYVCGDERDSAQDTDGVPAHASSVSVLSSSTGCVAATGAFEDLIARAWGGGDGAKATKAEEAVRVKDRRITSAALRTEASRPWSREGCAASPVAAPPFTAEVQHPVASSQRVISPPAASVPVSSILSSTAAQPPTATRLHGSGHPFSHWTPPVRAPNARIASLVGADAAYRSSTRADCSPDARCAQGRDSAAAFHAPPQASTSKQVVDVSQRQQRLLRAVQLVDAALHGSSGGSSGGAATKRLDRLHQILLTLRDACGRSISLPSGTTTAELHRLRKRLVHELLLGESAPGVLRSSSTSLRIPPRRSPPSAPQVAIRDSFEGGGETDAHSGGALSLTHAAGDVRVANPSSSPVPSASPLRLASTHSAIPVHAADTSAPSVLPPSPPSPAAQDPYMESQQRFQLEMASLHQAQQRRLQLQRQRTAC</sequence>
<evidence type="ECO:0000313" key="3">
    <source>
        <dbReference type="Proteomes" id="UP000673552"/>
    </source>
</evidence>
<dbReference type="KEGG" id="lmat:92517220"/>
<feature type="region of interest" description="Disordered" evidence="1">
    <location>
        <begin position="539"/>
        <end position="560"/>
    </location>
</feature>
<feature type="region of interest" description="Disordered" evidence="1">
    <location>
        <begin position="61"/>
        <end position="93"/>
    </location>
</feature>
<dbReference type="EMBL" id="JAFEUZ010000007">
    <property type="protein sequence ID" value="KAG5486213.1"/>
    <property type="molecule type" value="Genomic_DNA"/>
</dbReference>
<dbReference type="AlphaFoldDB" id="A0A836HRF6"/>
<dbReference type="OrthoDB" id="267702at2759"/>
<feature type="region of interest" description="Disordered" evidence="1">
    <location>
        <begin position="459"/>
        <end position="498"/>
    </location>
</feature>
<dbReference type="RefSeq" id="XP_067181065.1">
    <property type="nucleotide sequence ID" value="XM_067324708.1"/>
</dbReference>
<evidence type="ECO:0000313" key="2">
    <source>
        <dbReference type="EMBL" id="KAG5486213.1"/>
    </source>
</evidence>
<accession>A0A836HRF6</accession>
<proteinExistence type="predicted"/>
<dbReference type="Proteomes" id="UP000673552">
    <property type="component" value="Chromosome 7"/>
</dbReference>
<keyword evidence="3" id="KW-1185">Reference proteome</keyword>
<reference evidence="2 3" key="1">
    <citation type="submission" date="2021-03" db="EMBL/GenBank/DDBJ databases">
        <title>Leishmania (Mundinia) martiniquensis Genome sequencing and assembly.</title>
        <authorList>
            <person name="Almutairi H."/>
            <person name="Gatherer D."/>
        </authorList>
    </citation>
    <scope>NUCLEOTIDE SEQUENCE [LARGE SCALE GENOMIC DNA]</scope>
    <source>
        <strain evidence="2">LSCM1</strain>
    </source>
</reference>